<gene>
    <name evidence="2" type="ORF">HDF09_000237</name>
</gene>
<dbReference type="InterPro" id="IPR014914">
    <property type="entry name" value="RES_dom"/>
</dbReference>
<dbReference type="EMBL" id="JACHDY010000001">
    <property type="protein sequence ID" value="MBB5315587.1"/>
    <property type="molecule type" value="Genomic_DNA"/>
</dbReference>
<protein>
    <submittedName>
        <fullName evidence="2">RES domain-containing protein</fullName>
    </submittedName>
</protein>
<evidence type="ECO:0000313" key="2">
    <source>
        <dbReference type="EMBL" id="MBB5315587.1"/>
    </source>
</evidence>
<sequence length="150" mass="17121">MFAYRIADSRHPIFDATGAMLHGGRWNSIGLRAIYAAETYAGALLEVLVHSNLSQPPKNHRVVRVSIPDDVLIETVKITDVPGWDWEDMTASRSFGNTWIRENRTAVLRVPSVITQGRENNIVFNPQHDQFALISIQEPELVLWDQRLFR</sequence>
<dbReference type="Proteomes" id="UP000568106">
    <property type="component" value="Unassembled WGS sequence"/>
</dbReference>
<dbReference type="Pfam" id="PF08808">
    <property type="entry name" value="RES"/>
    <property type="match status" value="1"/>
</dbReference>
<feature type="domain" description="RES" evidence="1">
    <location>
        <begin position="13"/>
        <end position="138"/>
    </location>
</feature>
<reference evidence="2" key="1">
    <citation type="submission" date="2020-08" db="EMBL/GenBank/DDBJ databases">
        <title>Genomic Encyclopedia of Type Strains, Phase IV (KMG-V): Genome sequencing to study the core and pangenomes of soil and plant-associated prokaryotes.</title>
        <authorList>
            <person name="Whitman W."/>
        </authorList>
    </citation>
    <scope>NUCLEOTIDE SEQUENCE [LARGE SCALE GENOMIC DNA]</scope>
    <source>
        <strain evidence="2">M8UP27</strain>
    </source>
</reference>
<comment type="caution">
    <text evidence="2">The sequence shown here is derived from an EMBL/GenBank/DDBJ whole genome shotgun (WGS) entry which is preliminary data.</text>
</comment>
<evidence type="ECO:0000259" key="1">
    <source>
        <dbReference type="SMART" id="SM00953"/>
    </source>
</evidence>
<evidence type="ECO:0000313" key="3">
    <source>
        <dbReference type="Proteomes" id="UP000568106"/>
    </source>
</evidence>
<accession>A0A7W8IEC3</accession>
<dbReference type="AlphaFoldDB" id="A0A7W8IEC3"/>
<organism evidence="2 3">
    <name type="scientific">Tunturiibacter empetritectus</name>
    <dbReference type="NCBI Taxonomy" id="3069691"/>
    <lineage>
        <taxon>Bacteria</taxon>
        <taxon>Pseudomonadati</taxon>
        <taxon>Acidobacteriota</taxon>
        <taxon>Terriglobia</taxon>
        <taxon>Terriglobales</taxon>
        <taxon>Acidobacteriaceae</taxon>
        <taxon>Tunturiibacter</taxon>
    </lineage>
</organism>
<dbReference type="SMART" id="SM00953">
    <property type="entry name" value="RES"/>
    <property type="match status" value="1"/>
</dbReference>
<name>A0A7W8IEC3_9BACT</name>
<keyword evidence="3" id="KW-1185">Reference proteome</keyword>
<proteinExistence type="predicted"/>